<protein>
    <submittedName>
        <fullName evidence="2">Uncharacterized protein</fullName>
    </submittedName>
</protein>
<gene>
    <name evidence="2" type="ORF">L916_02020</name>
</gene>
<organism evidence="2 3">
    <name type="scientific">Phytophthora nicotianae</name>
    <name type="common">Potato buckeye rot agent</name>
    <name type="synonym">Phytophthora parasitica</name>
    <dbReference type="NCBI Taxonomy" id="4792"/>
    <lineage>
        <taxon>Eukaryota</taxon>
        <taxon>Sar</taxon>
        <taxon>Stramenopiles</taxon>
        <taxon>Oomycota</taxon>
        <taxon>Peronosporomycetes</taxon>
        <taxon>Peronosporales</taxon>
        <taxon>Peronosporaceae</taxon>
        <taxon>Phytophthora</taxon>
    </lineage>
</organism>
<dbReference type="PANTHER" id="PTHR19241">
    <property type="entry name" value="ATP-BINDING CASSETTE TRANSPORTER"/>
    <property type="match status" value="1"/>
</dbReference>
<evidence type="ECO:0000313" key="2">
    <source>
        <dbReference type="EMBL" id="ETL48378.1"/>
    </source>
</evidence>
<sequence>MFLTFLALEFLRYEAPENVDVSEKMVEDDSYMLVKTPKSKDDKSDVIVELPVGEREKNFTPVTVAFQDLHYWVPDPHNPKEQLELLKGINGFAVPGSITALMG</sequence>
<evidence type="ECO:0000313" key="3">
    <source>
        <dbReference type="Proteomes" id="UP000053864"/>
    </source>
</evidence>
<evidence type="ECO:0000256" key="1">
    <source>
        <dbReference type="ARBA" id="ARBA00022448"/>
    </source>
</evidence>
<dbReference type="EMBL" id="KI670929">
    <property type="protein sequence ID" value="ETL48378.1"/>
    <property type="molecule type" value="Genomic_DNA"/>
</dbReference>
<accession>W2JRT6</accession>
<dbReference type="Proteomes" id="UP000053864">
    <property type="component" value="Unassembled WGS sequence"/>
</dbReference>
<proteinExistence type="predicted"/>
<keyword evidence="1" id="KW-0813">Transport</keyword>
<reference evidence="2 3" key="1">
    <citation type="submission" date="2013-11" db="EMBL/GenBank/DDBJ databases">
        <title>The Genome Sequence of Phytophthora parasitica CJ05E6.</title>
        <authorList>
            <consortium name="The Broad Institute Genomics Platform"/>
            <person name="Russ C."/>
            <person name="Tyler B."/>
            <person name="Panabieres F."/>
            <person name="Shan W."/>
            <person name="Tripathy S."/>
            <person name="Grunwald N."/>
            <person name="Machado M."/>
            <person name="Johnson C.S."/>
            <person name="Arredondo F."/>
            <person name="Hong C."/>
            <person name="Coffey M."/>
            <person name="Young S.K."/>
            <person name="Zeng Q."/>
            <person name="Gargeya S."/>
            <person name="Fitzgerald M."/>
            <person name="Abouelleil A."/>
            <person name="Alvarado L."/>
            <person name="Chapman S.B."/>
            <person name="Gainer-Dewar J."/>
            <person name="Goldberg J."/>
            <person name="Griggs A."/>
            <person name="Gujja S."/>
            <person name="Hansen M."/>
            <person name="Howarth C."/>
            <person name="Imamovic A."/>
            <person name="Ireland A."/>
            <person name="Larimer J."/>
            <person name="McCowan C."/>
            <person name="Murphy C."/>
            <person name="Pearson M."/>
            <person name="Poon T.W."/>
            <person name="Priest M."/>
            <person name="Roberts A."/>
            <person name="Saif S."/>
            <person name="Shea T."/>
            <person name="Sykes S."/>
            <person name="Wortman J."/>
            <person name="Nusbaum C."/>
            <person name="Birren B."/>
        </authorList>
    </citation>
    <scope>NUCLEOTIDE SEQUENCE [LARGE SCALE GENOMIC DNA]</scope>
    <source>
        <strain evidence="2 3">CJ05E6</strain>
    </source>
</reference>
<feature type="non-terminal residue" evidence="2">
    <location>
        <position position="103"/>
    </location>
</feature>
<dbReference type="AlphaFoldDB" id="W2JRT6"/>
<name>W2JRT6_PHYNI</name>